<name>A0ABY6FH13_9PSED</name>
<keyword evidence="4" id="KW-1185">Reference proteome</keyword>
<evidence type="ECO:0000259" key="2">
    <source>
        <dbReference type="PROSITE" id="PS51724"/>
    </source>
</evidence>
<dbReference type="Gene3D" id="3.40.50.300">
    <property type="entry name" value="P-loop containing nucleotide triphosphate hydrolases"/>
    <property type="match status" value="1"/>
</dbReference>
<dbReference type="InterPro" id="IPR052026">
    <property type="entry name" value="ExeA_AAA_ATPase_DNA-bind"/>
</dbReference>
<proteinExistence type="predicted"/>
<dbReference type="EMBL" id="CP081201">
    <property type="protein sequence ID" value="UXZ96876.1"/>
    <property type="molecule type" value="Genomic_DNA"/>
</dbReference>
<evidence type="ECO:0000313" key="3">
    <source>
        <dbReference type="EMBL" id="UXZ96876.1"/>
    </source>
</evidence>
<dbReference type="PROSITE" id="PS51724">
    <property type="entry name" value="SPOR"/>
    <property type="match status" value="1"/>
</dbReference>
<dbReference type="Gene3D" id="1.10.8.60">
    <property type="match status" value="1"/>
</dbReference>
<sequence length="539" mass="55687">MTSSLHADEAFLGHYQLSHDPFAARVPGFKFFPAQRKPVLGQLHHLARYSQLLLVVTGPVGSGKTLLRQALVASTNKQSVQSVVVSARGAADASGLLRQVAQALNVAQPEMRAILAQVVQLALTGQEVYLLVDDAEQLGESALEALLGLADGSPEGRPHVFLFGEASLIDRLDQLCAEAQTEGERYHVIELAPYTEDETREYLEQRLEGAGQGIELFTAEQITDIHEHSGGWPGAINQVARDSMIEAMIASRSAVKRPSVGFKMPKKYVMALGAVVAVGVLAAVLIPGRGGNSGAPATQPANSQAQLPLGQGTPSAQQSNNGGPAIEFAGNSQPMPLPLVGNSQPVMRGPLAEAAGASDGDDDGVPVGSVDQPPTVTTTAPPAGVPAGSAPSTPRSSIAPPAAATAPKPTAPAATAPKPAAPAQAPTQVATAKTAPAAAGKSAAGSSWYGSQAPGRYVVQILGTSSESTAQAFVAEQGGEYRYFKKTLQGKPLYVITYGNFSDRAAALAAIKVLPAKVQAGKPWPRTVASIQQELGAAR</sequence>
<protein>
    <submittedName>
        <fullName evidence="3">AAA family ATPase</fullName>
    </submittedName>
</protein>
<accession>A0ABY6FH13</accession>
<dbReference type="SUPFAM" id="SSF52540">
    <property type="entry name" value="P-loop containing nucleoside triphosphate hydrolases"/>
    <property type="match status" value="1"/>
</dbReference>
<feature type="region of interest" description="Disordered" evidence="1">
    <location>
        <begin position="292"/>
        <end position="434"/>
    </location>
</feature>
<dbReference type="RefSeq" id="WP_263269882.1">
    <property type="nucleotide sequence ID" value="NZ_CP081201.1"/>
</dbReference>
<organism evidence="3 4">
    <name type="scientific">Pseudomonas phytophila</name>
    <dbReference type="NCBI Taxonomy" id="2867264"/>
    <lineage>
        <taxon>Bacteria</taxon>
        <taxon>Pseudomonadati</taxon>
        <taxon>Pseudomonadota</taxon>
        <taxon>Gammaproteobacteria</taxon>
        <taxon>Pseudomonadales</taxon>
        <taxon>Pseudomonadaceae</taxon>
        <taxon>Pseudomonas</taxon>
    </lineage>
</organism>
<dbReference type="InterPro" id="IPR049945">
    <property type="entry name" value="AAA_22"/>
</dbReference>
<reference evidence="3" key="1">
    <citation type="submission" date="2021-08" db="EMBL/GenBank/DDBJ databases">
        <title>Complete genome sequence of Pseudomonas phytophila.</title>
        <authorList>
            <person name="Weir B.S."/>
            <person name="Templeton M.D."/>
            <person name="Arshed S."/>
            <person name="Andersen M.T."/>
            <person name="Jayaraman J."/>
        </authorList>
    </citation>
    <scope>NUCLEOTIDE SEQUENCE</scope>
    <source>
        <strain evidence="3">ICMP 23753</strain>
    </source>
</reference>
<evidence type="ECO:0000313" key="4">
    <source>
        <dbReference type="Proteomes" id="UP001063228"/>
    </source>
</evidence>
<dbReference type="PANTHER" id="PTHR35894">
    <property type="entry name" value="GENERAL SECRETION PATHWAY PROTEIN A-RELATED"/>
    <property type="match status" value="1"/>
</dbReference>
<dbReference type="InterPro" id="IPR007730">
    <property type="entry name" value="SPOR-like_dom"/>
</dbReference>
<dbReference type="Proteomes" id="UP001063228">
    <property type="component" value="Chromosome"/>
</dbReference>
<evidence type="ECO:0000256" key="1">
    <source>
        <dbReference type="SAM" id="MobiDB-lite"/>
    </source>
</evidence>
<dbReference type="Gene3D" id="3.30.70.1070">
    <property type="entry name" value="Sporulation related repeat"/>
    <property type="match status" value="1"/>
</dbReference>
<dbReference type="InterPro" id="IPR027417">
    <property type="entry name" value="P-loop_NTPase"/>
</dbReference>
<dbReference type="Pfam" id="PF05036">
    <property type="entry name" value="SPOR"/>
    <property type="match status" value="1"/>
</dbReference>
<dbReference type="Pfam" id="PF13401">
    <property type="entry name" value="AAA_22"/>
    <property type="match status" value="1"/>
</dbReference>
<dbReference type="PANTHER" id="PTHR35894:SF7">
    <property type="entry name" value="GENERAL SECRETION PATHWAY PROTEIN A-RELATED"/>
    <property type="match status" value="1"/>
</dbReference>
<feature type="compositionally biased region" description="Polar residues" evidence="1">
    <location>
        <begin position="295"/>
        <end position="322"/>
    </location>
</feature>
<feature type="domain" description="SPOR" evidence="2">
    <location>
        <begin position="451"/>
        <end position="527"/>
    </location>
</feature>
<dbReference type="InterPro" id="IPR036680">
    <property type="entry name" value="SPOR-like_sf"/>
</dbReference>
<gene>
    <name evidence="3" type="ORF">K3169_02880</name>
</gene>
<feature type="compositionally biased region" description="Low complexity" evidence="1">
    <location>
        <begin position="365"/>
        <end position="434"/>
    </location>
</feature>